<sequence>MTSSVPIPLIRGRHRRSETLPRGHKPSWLRVRAPGSPDYLRLKSLMRTLSLNTVCEEANCPNIGECWTQGTATFMILGDICTRSCGYCNVVHGTPHAIDTKEPDRIAAAVAKLDLQHVVITSVDRDDIPD</sequence>
<evidence type="ECO:0000259" key="5">
    <source>
        <dbReference type="Pfam" id="PF16881"/>
    </source>
</evidence>
<protein>
    <recommendedName>
        <fullName evidence="5">Lipoyl synthase N-terminal domain-containing protein</fullName>
    </recommendedName>
</protein>
<comment type="cofactor">
    <cofactor evidence="1">
        <name>[4Fe-4S] cluster</name>
        <dbReference type="ChEBI" id="CHEBI:49883"/>
    </cofactor>
</comment>
<dbReference type="SUPFAM" id="SSF102114">
    <property type="entry name" value="Radical SAM enzymes"/>
    <property type="match status" value="1"/>
</dbReference>
<dbReference type="GO" id="GO:0051539">
    <property type="term" value="F:4 iron, 4 sulfur cluster binding"/>
    <property type="evidence" value="ECO:0007669"/>
    <property type="project" value="UniProtKB-KW"/>
</dbReference>
<dbReference type="InterPro" id="IPR058240">
    <property type="entry name" value="rSAM_sf"/>
</dbReference>
<evidence type="ECO:0000256" key="3">
    <source>
        <dbReference type="ARBA" id="ARBA00022485"/>
    </source>
</evidence>
<dbReference type="Pfam" id="PF16881">
    <property type="entry name" value="LIAS_N"/>
    <property type="match status" value="1"/>
</dbReference>
<dbReference type="AlphaFoldDB" id="A0A382QRR2"/>
<evidence type="ECO:0000313" key="6">
    <source>
        <dbReference type="EMBL" id="SVC88204.1"/>
    </source>
</evidence>
<dbReference type="GO" id="GO:0016992">
    <property type="term" value="F:lipoate synthase activity"/>
    <property type="evidence" value="ECO:0007669"/>
    <property type="project" value="InterPro"/>
</dbReference>
<evidence type="ECO:0000256" key="1">
    <source>
        <dbReference type="ARBA" id="ARBA00001966"/>
    </source>
</evidence>
<dbReference type="PANTHER" id="PTHR10949">
    <property type="entry name" value="LIPOYL SYNTHASE"/>
    <property type="match status" value="1"/>
</dbReference>
<keyword evidence="3" id="KW-0411">Iron-sulfur</keyword>
<organism evidence="6">
    <name type="scientific">marine metagenome</name>
    <dbReference type="NCBI Taxonomy" id="408172"/>
    <lineage>
        <taxon>unclassified sequences</taxon>
        <taxon>metagenomes</taxon>
        <taxon>ecological metagenomes</taxon>
    </lineage>
</organism>
<feature type="region of interest" description="Disordered" evidence="4">
    <location>
        <begin position="1"/>
        <end position="22"/>
    </location>
</feature>
<comment type="subcellular location">
    <subcellularLocation>
        <location evidence="2">Mitochondrion</location>
    </subcellularLocation>
</comment>
<accession>A0A382QRR2</accession>
<gene>
    <name evidence="6" type="ORF">METZ01_LOCUS341058</name>
</gene>
<dbReference type="GO" id="GO:0005739">
    <property type="term" value="C:mitochondrion"/>
    <property type="evidence" value="ECO:0007669"/>
    <property type="project" value="UniProtKB-SubCell"/>
</dbReference>
<dbReference type="InterPro" id="IPR031691">
    <property type="entry name" value="LIAS_N"/>
</dbReference>
<reference evidence="6" key="1">
    <citation type="submission" date="2018-05" db="EMBL/GenBank/DDBJ databases">
        <authorList>
            <person name="Lanie J.A."/>
            <person name="Ng W.-L."/>
            <person name="Kazmierczak K.M."/>
            <person name="Andrzejewski T.M."/>
            <person name="Davidsen T.M."/>
            <person name="Wayne K.J."/>
            <person name="Tettelin H."/>
            <person name="Glass J.I."/>
            <person name="Rusch D."/>
            <person name="Podicherti R."/>
            <person name="Tsui H.-C.T."/>
            <person name="Winkler M.E."/>
        </authorList>
    </citation>
    <scope>NUCLEOTIDE SEQUENCE</scope>
</reference>
<name>A0A382QRR2_9ZZZZ</name>
<feature type="non-terminal residue" evidence="6">
    <location>
        <position position="130"/>
    </location>
</feature>
<proteinExistence type="predicted"/>
<keyword evidence="3" id="KW-0479">Metal-binding</keyword>
<keyword evidence="3" id="KW-0004">4Fe-4S</keyword>
<keyword evidence="3" id="KW-0408">Iron</keyword>
<evidence type="ECO:0000256" key="2">
    <source>
        <dbReference type="ARBA" id="ARBA00004173"/>
    </source>
</evidence>
<feature type="compositionally biased region" description="Basic residues" evidence="4">
    <location>
        <begin position="11"/>
        <end position="22"/>
    </location>
</feature>
<dbReference type="EMBL" id="UINC01116450">
    <property type="protein sequence ID" value="SVC88204.1"/>
    <property type="molecule type" value="Genomic_DNA"/>
</dbReference>
<dbReference type="PANTHER" id="PTHR10949:SF0">
    <property type="entry name" value="LIPOYL SYNTHASE, MITOCHONDRIAL"/>
    <property type="match status" value="1"/>
</dbReference>
<feature type="domain" description="Lipoyl synthase N-terminal" evidence="5">
    <location>
        <begin position="15"/>
        <end position="60"/>
    </location>
</feature>
<dbReference type="InterPro" id="IPR003698">
    <property type="entry name" value="Lipoyl_synth"/>
</dbReference>
<evidence type="ECO:0000256" key="4">
    <source>
        <dbReference type="SAM" id="MobiDB-lite"/>
    </source>
</evidence>